<evidence type="ECO:0000313" key="1">
    <source>
        <dbReference type="EMBL" id="TDQ77801.1"/>
    </source>
</evidence>
<dbReference type="OrthoDB" id="711207at2"/>
<protein>
    <recommendedName>
        <fullName evidence="3">Helix-turn-helix protein</fullName>
    </recommendedName>
</protein>
<comment type="caution">
    <text evidence="1">The sequence shown here is derived from an EMBL/GenBank/DDBJ whole genome shotgun (WGS) entry which is preliminary data.</text>
</comment>
<evidence type="ECO:0008006" key="3">
    <source>
        <dbReference type="Google" id="ProtNLM"/>
    </source>
</evidence>
<dbReference type="AlphaFoldDB" id="A0A4R6WHI6"/>
<dbReference type="Proteomes" id="UP000295292">
    <property type="component" value="Unassembled WGS sequence"/>
</dbReference>
<organism evidence="1 2">
    <name type="scientific">Sphingobacterium yanglingense</name>
    <dbReference type="NCBI Taxonomy" id="1437280"/>
    <lineage>
        <taxon>Bacteria</taxon>
        <taxon>Pseudomonadati</taxon>
        <taxon>Bacteroidota</taxon>
        <taxon>Sphingobacteriia</taxon>
        <taxon>Sphingobacteriales</taxon>
        <taxon>Sphingobacteriaceae</taxon>
        <taxon>Sphingobacterium</taxon>
    </lineage>
</organism>
<dbReference type="InterPro" id="IPR009061">
    <property type="entry name" value="DNA-bd_dom_put_sf"/>
</dbReference>
<proteinExistence type="predicted"/>
<name>A0A4R6WHI6_9SPHI</name>
<reference evidence="1 2" key="1">
    <citation type="submission" date="2019-03" db="EMBL/GenBank/DDBJ databases">
        <title>Genomic Encyclopedia of Archaeal and Bacterial Type Strains, Phase II (KMG-II): from individual species to whole genera.</title>
        <authorList>
            <person name="Goeker M."/>
        </authorList>
    </citation>
    <scope>NUCLEOTIDE SEQUENCE [LARGE SCALE GENOMIC DNA]</scope>
    <source>
        <strain evidence="1 2">DSM 28353</strain>
    </source>
</reference>
<evidence type="ECO:0000313" key="2">
    <source>
        <dbReference type="Proteomes" id="UP000295292"/>
    </source>
</evidence>
<dbReference type="SUPFAM" id="SSF46955">
    <property type="entry name" value="Putative DNA-binding domain"/>
    <property type="match status" value="1"/>
</dbReference>
<sequence length="125" mass="14494">MKEMLQQIIDQQSQTNSLLSQQNEMLMGRLYPAAGNATEPQRILPNQKPDVLPRHLTVSEVIDYFDVSQATFYRNIKNVLIHPVNKVGNRPYYLFSDVEEVMKHIPAHEKGAWTFKKLKNRLKDG</sequence>
<accession>A0A4R6WHI6</accession>
<gene>
    <name evidence="1" type="ORF">CLV99_1766</name>
</gene>
<dbReference type="EMBL" id="SNYV01000013">
    <property type="protein sequence ID" value="TDQ77801.1"/>
    <property type="molecule type" value="Genomic_DNA"/>
</dbReference>
<keyword evidence="2" id="KW-1185">Reference proteome</keyword>
<dbReference type="RefSeq" id="WP_133584082.1">
    <property type="nucleotide sequence ID" value="NZ_SNYV01000013.1"/>
</dbReference>